<keyword evidence="3" id="KW-1185">Reference proteome</keyword>
<evidence type="ECO:0000313" key="3">
    <source>
        <dbReference type="Proteomes" id="UP001268819"/>
    </source>
</evidence>
<dbReference type="Proteomes" id="UP001268819">
    <property type="component" value="Unassembled WGS sequence"/>
</dbReference>
<dbReference type="Pfam" id="PF08241">
    <property type="entry name" value="Methyltransf_11"/>
    <property type="match status" value="1"/>
</dbReference>
<feature type="domain" description="Methyltransferase type 11" evidence="1">
    <location>
        <begin position="40"/>
        <end position="134"/>
    </location>
</feature>
<keyword evidence="2" id="KW-0808">Transferase</keyword>
<dbReference type="CDD" id="cd02440">
    <property type="entry name" value="AdoMet_MTases"/>
    <property type="match status" value="1"/>
</dbReference>
<comment type="caution">
    <text evidence="2">The sequence shown here is derived from an EMBL/GenBank/DDBJ whole genome shotgun (WGS) entry which is preliminary data.</text>
</comment>
<name>A0ABU1Q071_9PSEU</name>
<dbReference type="SUPFAM" id="SSF53335">
    <property type="entry name" value="S-adenosyl-L-methionine-dependent methyltransferases"/>
    <property type="match status" value="1"/>
</dbReference>
<dbReference type="PANTHER" id="PTHR43591">
    <property type="entry name" value="METHYLTRANSFERASE"/>
    <property type="match status" value="1"/>
</dbReference>
<evidence type="ECO:0000259" key="1">
    <source>
        <dbReference type="Pfam" id="PF08241"/>
    </source>
</evidence>
<organism evidence="2 3">
    <name type="scientific">Saccharothrix longispora</name>
    <dbReference type="NCBI Taxonomy" id="33920"/>
    <lineage>
        <taxon>Bacteria</taxon>
        <taxon>Bacillati</taxon>
        <taxon>Actinomycetota</taxon>
        <taxon>Actinomycetes</taxon>
        <taxon>Pseudonocardiales</taxon>
        <taxon>Pseudonocardiaceae</taxon>
        <taxon>Saccharothrix</taxon>
    </lineage>
</organism>
<protein>
    <submittedName>
        <fullName evidence="2">SAM-dependent methyltransferase</fullName>
    </submittedName>
</protein>
<reference evidence="2 3" key="1">
    <citation type="submission" date="2023-07" db="EMBL/GenBank/DDBJ databases">
        <title>Sequencing the genomes of 1000 actinobacteria strains.</title>
        <authorList>
            <person name="Klenk H.-P."/>
        </authorList>
    </citation>
    <scope>NUCLEOTIDE SEQUENCE [LARGE SCALE GENOMIC DNA]</scope>
    <source>
        <strain evidence="2 3">DSM 43749</strain>
    </source>
</reference>
<proteinExistence type="predicted"/>
<dbReference type="InterPro" id="IPR013216">
    <property type="entry name" value="Methyltransf_11"/>
</dbReference>
<dbReference type="InterPro" id="IPR029063">
    <property type="entry name" value="SAM-dependent_MTases_sf"/>
</dbReference>
<dbReference type="RefSeq" id="WP_310309358.1">
    <property type="nucleotide sequence ID" value="NZ_BAAAXB010000001.1"/>
</dbReference>
<dbReference type="EMBL" id="JAVDSG010000001">
    <property type="protein sequence ID" value="MDR6596285.1"/>
    <property type="molecule type" value="Genomic_DNA"/>
</dbReference>
<dbReference type="Gene3D" id="3.40.50.150">
    <property type="entry name" value="Vaccinia Virus protein VP39"/>
    <property type="match status" value="1"/>
</dbReference>
<accession>A0ABU1Q071</accession>
<keyword evidence="2" id="KW-0489">Methyltransferase</keyword>
<evidence type="ECO:0000313" key="2">
    <source>
        <dbReference type="EMBL" id="MDR6596285.1"/>
    </source>
</evidence>
<gene>
    <name evidence="2" type="ORF">J2S66_004669</name>
</gene>
<dbReference type="GO" id="GO:0008168">
    <property type="term" value="F:methyltransferase activity"/>
    <property type="evidence" value="ECO:0007669"/>
    <property type="project" value="UniProtKB-KW"/>
</dbReference>
<sequence length="262" mass="28264">MAGDMWAVGDAYEAYVGRWSRPVAALFLDWLDVPAGRRWVDVGCGTGALTGTVPAVADPAEVVGVDTSEGFLGTARERVRDQRVVFRVGDACSLPLPDGRFDVVVSGLALNFVADPARAVGEFARVASPGGVVAAYVWDYAGGMAMMWHFWEAAASLDPAVAERTEAKRFTLCRPEPLEDLWRGAGLDGVEVRALEVPTAFADFDDYWTPFLGRQGLAPSYLASLPEDRRLAVRDAVRDRLPTGRDGSISLTARAWAVRGTT</sequence>
<dbReference type="GO" id="GO:0032259">
    <property type="term" value="P:methylation"/>
    <property type="evidence" value="ECO:0007669"/>
    <property type="project" value="UniProtKB-KW"/>
</dbReference>